<dbReference type="Pfam" id="PF11013">
    <property type="entry name" value="DUF2851"/>
    <property type="match status" value="1"/>
</dbReference>
<proteinExistence type="predicted"/>
<dbReference type="STRING" id="596327.PORUE0001_1270"/>
<comment type="caution">
    <text evidence="1">The sequence shown here is derived from an EMBL/GenBank/DDBJ whole genome shotgun (WGS) entry which is preliminary data.</text>
</comment>
<accession>C2MCF5</accession>
<dbReference type="OrthoDB" id="1005072at2"/>
<dbReference type="RefSeq" id="WP_007365574.1">
    <property type="nucleotide sequence ID" value="NZ_ACLR01000176.1"/>
</dbReference>
<reference evidence="1 2" key="1">
    <citation type="submission" date="2009-04" db="EMBL/GenBank/DDBJ databases">
        <authorList>
            <person name="Sebastian Y."/>
            <person name="Madupu R."/>
            <person name="Durkin A.S."/>
            <person name="Torralba M."/>
            <person name="Methe B."/>
            <person name="Sutton G.G."/>
            <person name="Strausberg R.L."/>
            <person name="Nelson K.E."/>
        </authorList>
    </citation>
    <scope>NUCLEOTIDE SEQUENCE [LARGE SCALE GENOMIC DNA]</scope>
    <source>
        <strain evidence="1 2">60-3</strain>
    </source>
</reference>
<gene>
    <name evidence="1" type="ORF">PORUE0001_1270</name>
</gene>
<evidence type="ECO:0000313" key="1">
    <source>
        <dbReference type="EMBL" id="EEK16559.1"/>
    </source>
</evidence>
<dbReference type="eggNOG" id="ENOG502Z7XW">
    <property type="taxonomic scope" value="Bacteria"/>
</dbReference>
<dbReference type="AlphaFoldDB" id="C2MCF5"/>
<name>C2MCF5_9PORP</name>
<evidence type="ECO:0000313" key="2">
    <source>
        <dbReference type="Proteomes" id="UP000003303"/>
    </source>
</evidence>
<organism evidence="1 2">
    <name type="scientific">Porphyromonas uenonis 60-3</name>
    <dbReference type="NCBI Taxonomy" id="596327"/>
    <lineage>
        <taxon>Bacteria</taxon>
        <taxon>Pseudomonadati</taxon>
        <taxon>Bacteroidota</taxon>
        <taxon>Bacteroidia</taxon>
        <taxon>Bacteroidales</taxon>
        <taxon>Porphyromonadaceae</taxon>
        <taxon>Porphyromonas</taxon>
    </lineage>
</organism>
<dbReference type="Proteomes" id="UP000003303">
    <property type="component" value="Unassembled WGS sequence"/>
</dbReference>
<sequence>MQEMWLHQVWGNRLYESLTFEPHPCIPEGVTPIVIDPGRYNTNGGPDFSNLKLRIGPLTWAGNGEIHCQATDWLRHGHQLDPAYNNVLLHIVLQDDGPISLQAGTPPITCRMQINPDLLAIAQQLTEAPQIPRCGEACSQLPERLQADWFAQLTRERLERKCQQIETAMSFFKGDLAAVTHLFLMRYLGGKVNNDAFEQIARQLPPSILLKHKTSPLALEALLLGVGGLLESAPISPEIDQYRERLKEEFTFLSHKYHLSPLSPGTIRMLRLRPSAFPHRRLAYLAALYYRSDNLPGELLRTSSLAHLEQLLTVTPTDYWQRHYHWGSETDAQLGTIGRATVESIAINVVIPLQYYLTQERDLLGLSLANDSLMSAHDLPAERNSVVKRFVNEGLRPHSAYDSQALLQLYGNYCEPRRCWLCPVGRTLLQSYGAMSLPPSIGEQQDL</sequence>
<protein>
    <recommendedName>
        <fullName evidence="3">DUF2851 domain-containing protein</fullName>
    </recommendedName>
</protein>
<evidence type="ECO:0008006" key="3">
    <source>
        <dbReference type="Google" id="ProtNLM"/>
    </source>
</evidence>
<dbReference type="InterPro" id="IPR021272">
    <property type="entry name" value="DUF2851"/>
</dbReference>
<keyword evidence="2" id="KW-1185">Reference proteome</keyword>
<dbReference type="EMBL" id="ACLR01000176">
    <property type="protein sequence ID" value="EEK16559.1"/>
    <property type="molecule type" value="Genomic_DNA"/>
</dbReference>